<evidence type="ECO:0000259" key="8">
    <source>
        <dbReference type="SMART" id="SM00014"/>
    </source>
</evidence>
<name>A0ABY8A5U8_9ACTN</name>
<proteinExistence type="predicted"/>
<evidence type="ECO:0000313" key="9">
    <source>
        <dbReference type="EMBL" id="WEB40315.1"/>
    </source>
</evidence>
<dbReference type="SUPFAM" id="SSF48317">
    <property type="entry name" value="Acid phosphatase/Vanadium-dependent haloperoxidase"/>
    <property type="match status" value="1"/>
</dbReference>
<organism evidence="9 10">
    <name type="scientific">Streptomyces yunnanensis</name>
    <dbReference type="NCBI Taxonomy" id="156453"/>
    <lineage>
        <taxon>Bacteria</taxon>
        <taxon>Bacillati</taxon>
        <taxon>Actinomycetota</taxon>
        <taxon>Actinomycetes</taxon>
        <taxon>Kitasatosporales</taxon>
        <taxon>Streptomycetaceae</taxon>
        <taxon>Streptomyces</taxon>
    </lineage>
</organism>
<reference evidence="9 10" key="1">
    <citation type="submission" date="2022-03" db="EMBL/GenBank/DDBJ databases">
        <title>Streptomyces yunnanensis P86,complete genome.</title>
        <authorList>
            <person name="Chen S."/>
            <person name="Zhang Q."/>
        </authorList>
    </citation>
    <scope>NUCLEOTIDE SEQUENCE [LARGE SCALE GENOMIC DNA]</scope>
    <source>
        <strain evidence="9 10">P86</strain>
    </source>
</reference>
<keyword evidence="2" id="KW-1003">Cell membrane</keyword>
<dbReference type="PANTHER" id="PTHR14969">
    <property type="entry name" value="SPHINGOSINE-1-PHOSPHATE PHOSPHOHYDROLASE"/>
    <property type="match status" value="1"/>
</dbReference>
<keyword evidence="5 7" id="KW-1133">Transmembrane helix</keyword>
<dbReference type="InterPro" id="IPR036938">
    <property type="entry name" value="PAP2/HPO_sf"/>
</dbReference>
<dbReference type="InterPro" id="IPR000326">
    <property type="entry name" value="PAP2/HPO"/>
</dbReference>
<dbReference type="RefSeq" id="WP_275307671.1">
    <property type="nucleotide sequence ID" value="NZ_CP095749.1"/>
</dbReference>
<keyword evidence="10" id="KW-1185">Reference proteome</keyword>
<keyword evidence="4" id="KW-0378">Hydrolase</keyword>
<feature type="transmembrane region" description="Helical" evidence="7">
    <location>
        <begin position="179"/>
        <end position="197"/>
    </location>
</feature>
<keyword evidence="3 7" id="KW-0812">Transmembrane</keyword>
<evidence type="ECO:0000256" key="7">
    <source>
        <dbReference type="SAM" id="Phobius"/>
    </source>
</evidence>
<dbReference type="SMART" id="SM00014">
    <property type="entry name" value="acidPPc"/>
    <property type="match status" value="1"/>
</dbReference>
<evidence type="ECO:0000256" key="6">
    <source>
        <dbReference type="ARBA" id="ARBA00023136"/>
    </source>
</evidence>
<evidence type="ECO:0000256" key="5">
    <source>
        <dbReference type="ARBA" id="ARBA00022989"/>
    </source>
</evidence>
<evidence type="ECO:0000256" key="1">
    <source>
        <dbReference type="ARBA" id="ARBA00004651"/>
    </source>
</evidence>
<feature type="transmembrane region" description="Helical" evidence="7">
    <location>
        <begin position="77"/>
        <end position="97"/>
    </location>
</feature>
<dbReference type="PANTHER" id="PTHR14969:SF62">
    <property type="entry name" value="DECAPRENYLPHOSPHORYL-5-PHOSPHORIBOSE PHOSPHATASE RV3807C-RELATED"/>
    <property type="match status" value="1"/>
</dbReference>
<feature type="transmembrane region" description="Helical" evidence="7">
    <location>
        <begin position="156"/>
        <end position="173"/>
    </location>
</feature>
<comment type="subcellular location">
    <subcellularLocation>
        <location evidence="1">Cell membrane</location>
        <topology evidence="1">Multi-pass membrane protein</topology>
    </subcellularLocation>
</comment>
<dbReference type="Gene3D" id="1.20.144.10">
    <property type="entry name" value="Phosphatidic acid phosphatase type 2/haloperoxidase"/>
    <property type="match status" value="1"/>
</dbReference>
<dbReference type="Proteomes" id="UP001218629">
    <property type="component" value="Chromosome"/>
</dbReference>
<evidence type="ECO:0000313" key="10">
    <source>
        <dbReference type="Proteomes" id="UP001218629"/>
    </source>
</evidence>
<evidence type="ECO:0000256" key="4">
    <source>
        <dbReference type="ARBA" id="ARBA00022801"/>
    </source>
</evidence>
<dbReference type="EMBL" id="CP095749">
    <property type="protein sequence ID" value="WEB40315.1"/>
    <property type="molecule type" value="Genomic_DNA"/>
</dbReference>
<gene>
    <name evidence="9" type="ORF">MOV08_14165</name>
</gene>
<accession>A0ABY8A5U8</accession>
<evidence type="ECO:0000256" key="2">
    <source>
        <dbReference type="ARBA" id="ARBA00022475"/>
    </source>
</evidence>
<dbReference type="Pfam" id="PF01569">
    <property type="entry name" value="PAP2"/>
    <property type="match status" value="1"/>
</dbReference>
<dbReference type="CDD" id="cd01610">
    <property type="entry name" value="PAP2_like"/>
    <property type="match status" value="1"/>
</dbReference>
<sequence length="219" mass="23377">MTDLAFGGASIDGGLYTSVTGFAQQMPSFLNSLVSYWTDLGLGVFALLMLAGWWRARQRLGGSTRRRLTPGEGRHTAPVTMAMALAVPVIVVLAYVANDVVKSFFHEQRPCQTLHHVVTVEPCPGLGDWSFPSNHSAIAASAAIALLLLDRRLGAIAVPAALLMGASRVWVGAHYPHDVVVGLVVGTLVAAVLMPLARRAAPLVERLRETPLRPLVAAR</sequence>
<evidence type="ECO:0000256" key="3">
    <source>
        <dbReference type="ARBA" id="ARBA00022692"/>
    </source>
</evidence>
<keyword evidence="6 7" id="KW-0472">Membrane</keyword>
<protein>
    <submittedName>
        <fullName evidence="9">Phosphatase PAP2 family protein</fullName>
    </submittedName>
</protein>
<feature type="transmembrane region" description="Helical" evidence="7">
    <location>
        <begin position="36"/>
        <end position="56"/>
    </location>
</feature>
<feature type="domain" description="Phosphatidic acid phosphatase type 2/haloperoxidase" evidence="8">
    <location>
        <begin position="80"/>
        <end position="194"/>
    </location>
</feature>